<dbReference type="AlphaFoldDB" id="A0A2A5IE38"/>
<organism evidence="1 2">
    <name type="scientific">Bacillus pumilus</name>
    <name type="common">Bacillus mesentericus</name>
    <dbReference type="NCBI Taxonomy" id="1408"/>
    <lineage>
        <taxon>Bacteria</taxon>
        <taxon>Bacillati</taxon>
        <taxon>Bacillota</taxon>
        <taxon>Bacilli</taxon>
        <taxon>Bacillales</taxon>
        <taxon>Bacillaceae</taxon>
        <taxon>Bacillus</taxon>
    </lineage>
</organism>
<evidence type="ECO:0000313" key="2">
    <source>
        <dbReference type="Proteomes" id="UP000228754"/>
    </source>
</evidence>
<gene>
    <name evidence="1" type="ORF">CEY02_20850</name>
</gene>
<protein>
    <submittedName>
        <fullName evidence="1">Uncharacterized protein</fullName>
    </submittedName>
</protein>
<comment type="caution">
    <text evidence="1">The sequence shown here is derived from an EMBL/GenBank/DDBJ whole genome shotgun (WGS) entry which is preliminary data.</text>
</comment>
<name>A0A2A5IE38_BACPU</name>
<dbReference type="EMBL" id="NKHG01000231">
    <property type="protein sequence ID" value="PCK15376.1"/>
    <property type="molecule type" value="Genomic_DNA"/>
</dbReference>
<proteinExistence type="predicted"/>
<accession>A0A2A5IE38</accession>
<evidence type="ECO:0000313" key="1">
    <source>
        <dbReference type="EMBL" id="PCK15376.1"/>
    </source>
</evidence>
<dbReference type="Proteomes" id="UP000228754">
    <property type="component" value="Unassembled WGS sequence"/>
</dbReference>
<reference evidence="1 2" key="1">
    <citation type="submission" date="2017-06" db="EMBL/GenBank/DDBJ databases">
        <title>Draft Genome Sequence of Bacillus sp Strain 36R Isolated from saline sediment at Atanasia, Sonora, Mexico.</title>
        <authorList>
            <person name="Sanchez Diaz R."/>
            <person name="Quiroz Macias M.E."/>
            <person name="Ibarra Gamez J.C."/>
            <person name="Enciso Ibarra J."/>
            <person name="Gomez Gil B."/>
            <person name="Galaviz Silva L."/>
        </authorList>
    </citation>
    <scope>NUCLEOTIDE SEQUENCE [LARGE SCALE GENOMIC DNA]</scope>
    <source>
        <strain evidence="1 2">36R_ATNSAL</strain>
    </source>
</reference>
<sequence length="85" mass="9723">MSFFNPRINNGISLKWSFEYIPKEDEQTVSFIEVPDYDPTKDQLSVIVGGVECSSSSYVKTDKDKITFNNPVDTNLFEIMVRCFG</sequence>